<accession>A0A8T3B756</accession>
<comment type="caution">
    <text evidence="1">The sequence shown here is derived from an EMBL/GenBank/DDBJ whole genome shotgun (WGS) entry which is preliminary data.</text>
</comment>
<evidence type="ECO:0000313" key="2">
    <source>
        <dbReference type="Proteomes" id="UP000829196"/>
    </source>
</evidence>
<dbReference type="AlphaFoldDB" id="A0A8T3B756"/>
<organism evidence="1 2">
    <name type="scientific">Dendrobium nobile</name>
    <name type="common">Orchid</name>
    <dbReference type="NCBI Taxonomy" id="94219"/>
    <lineage>
        <taxon>Eukaryota</taxon>
        <taxon>Viridiplantae</taxon>
        <taxon>Streptophyta</taxon>
        <taxon>Embryophyta</taxon>
        <taxon>Tracheophyta</taxon>
        <taxon>Spermatophyta</taxon>
        <taxon>Magnoliopsida</taxon>
        <taxon>Liliopsida</taxon>
        <taxon>Asparagales</taxon>
        <taxon>Orchidaceae</taxon>
        <taxon>Epidendroideae</taxon>
        <taxon>Malaxideae</taxon>
        <taxon>Dendrobiinae</taxon>
        <taxon>Dendrobium</taxon>
    </lineage>
</organism>
<proteinExistence type="predicted"/>
<keyword evidence="2" id="KW-1185">Reference proteome</keyword>
<sequence>MKFLLNLKWRWWIGVVRERGRVGERVYEGVISQSCCKIWKVNKRIGSLKVSSKEGSSDLEMFPKGRIEKKIPIPTSQGADVING</sequence>
<dbReference type="EMBL" id="JAGYWB010000010">
    <property type="protein sequence ID" value="KAI0507217.1"/>
    <property type="molecule type" value="Genomic_DNA"/>
</dbReference>
<gene>
    <name evidence="1" type="ORF">KFK09_013339</name>
</gene>
<protein>
    <submittedName>
        <fullName evidence="1">Uncharacterized protein</fullName>
    </submittedName>
</protein>
<dbReference type="Proteomes" id="UP000829196">
    <property type="component" value="Unassembled WGS sequence"/>
</dbReference>
<name>A0A8T3B756_DENNO</name>
<evidence type="ECO:0000313" key="1">
    <source>
        <dbReference type="EMBL" id="KAI0507217.1"/>
    </source>
</evidence>
<reference evidence="1" key="1">
    <citation type="journal article" date="2022" name="Front. Genet.">
        <title>Chromosome-Scale Assembly of the Dendrobium nobile Genome Provides Insights Into the Molecular Mechanism of the Biosynthesis of the Medicinal Active Ingredient of Dendrobium.</title>
        <authorList>
            <person name="Xu Q."/>
            <person name="Niu S.-C."/>
            <person name="Li K.-L."/>
            <person name="Zheng P.-J."/>
            <person name="Zhang X.-J."/>
            <person name="Jia Y."/>
            <person name="Liu Y."/>
            <person name="Niu Y.-X."/>
            <person name="Yu L.-H."/>
            <person name="Chen D.-F."/>
            <person name="Zhang G.-Q."/>
        </authorList>
    </citation>
    <scope>NUCLEOTIDE SEQUENCE</scope>
    <source>
        <tissue evidence="1">Leaf</tissue>
    </source>
</reference>